<name>A0A9Q6LQT7_PISSA</name>
<sequence>MVANYSQAYCVAQGFNVNANIHRRFGYINYLRIGDLELSADIDVEVPVEGVKSKHVGVISDLFWQETAKVQPITIDFRLSVSNQQQLAHYIEQNNFNSDVLIEFASYDYDANAQAFYSSFNTDKETIEGDLEILAADSQLAIYVGKEQETDVQSPVNYFVSLSMVSTAKAQQLISATSARIKRVLPWGVTVA</sequence>
<dbReference type="AlphaFoldDB" id="A0A9Q6LQT7"/>
<evidence type="ECO:0000313" key="2">
    <source>
        <dbReference type="Proteomes" id="UP000422232"/>
    </source>
</evidence>
<protein>
    <submittedName>
        <fullName evidence="1">Uncharacterized protein</fullName>
    </submittedName>
</protein>
<accession>A0A9Q6LQT7</accession>
<gene>
    <name evidence="1" type="ORF">Psal009_00631</name>
</gene>
<evidence type="ECO:0000313" key="1">
    <source>
        <dbReference type="EMBL" id="QGO04759.1"/>
    </source>
</evidence>
<organism evidence="1 2">
    <name type="scientific">Piscirickettsia salmonis</name>
    <dbReference type="NCBI Taxonomy" id="1238"/>
    <lineage>
        <taxon>Bacteria</taxon>
        <taxon>Pseudomonadati</taxon>
        <taxon>Pseudomonadota</taxon>
        <taxon>Gammaproteobacteria</taxon>
        <taxon>Thiotrichales</taxon>
        <taxon>Piscirickettsiaceae</taxon>
        <taxon>Piscirickettsia</taxon>
    </lineage>
</organism>
<keyword evidence="2" id="KW-1185">Reference proteome</keyword>
<dbReference type="EMBL" id="CP038908">
    <property type="protein sequence ID" value="QGO04759.1"/>
    <property type="molecule type" value="Genomic_DNA"/>
</dbReference>
<reference evidence="1 2" key="1">
    <citation type="submission" date="2019-04" db="EMBL/GenBank/DDBJ databases">
        <title>Complete genome sequencing of Piscirickettsia salmonis strain Psal-009.</title>
        <authorList>
            <person name="Schober I."/>
            <person name="Bunk B."/>
            <person name="Sproer C."/>
            <person name="Carril G.P."/>
            <person name="Riedel T."/>
            <person name="Flores-Herrera P.A."/>
            <person name="Nourdin-Galindo G."/>
            <person name="Marshall S.H."/>
            <person name="Overmann J."/>
        </authorList>
    </citation>
    <scope>NUCLEOTIDE SEQUENCE [LARGE SCALE GENOMIC DNA]</scope>
    <source>
        <strain evidence="1 2">Psal-009</strain>
    </source>
</reference>
<dbReference type="Proteomes" id="UP000422232">
    <property type="component" value="Chromosome"/>
</dbReference>
<proteinExistence type="predicted"/>